<comment type="caution">
    <text evidence="1">The sequence shown here is derived from an EMBL/GenBank/DDBJ whole genome shotgun (WGS) entry which is preliminary data.</text>
</comment>
<dbReference type="STRING" id="178901.AmDm5_1879"/>
<evidence type="ECO:0000313" key="2">
    <source>
        <dbReference type="Proteomes" id="UP000077349"/>
    </source>
</evidence>
<dbReference type="PATRIC" id="fig|178901.10.peg.1823"/>
<organism evidence="1 2">
    <name type="scientific">Acetobacter malorum</name>
    <dbReference type="NCBI Taxonomy" id="178901"/>
    <lineage>
        <taxon>Bacteria</taxon>
        <taxon>Pseudomonadati</taxon>
        <taxon>Pseudomonadota</taxon>
        <taxon>Alphaproteobacteria</taxon>
        <taxon>Acetobacterales</taxon>
        <taxon>Acetobacteraceae</taxon>
        <taxon>Acetobacter</taxon>
    </lineage>
</organism>
<accession>A0A087PKH4</accession>
<evidence type="ECO:0000313" key="1">
    <source>
        <dbReference type="EMBL" id="OAG75987.1"/>
    </source>
</evidence>
<name>A0A087PKH4_9PROT</name>
<dbReference type="AlphaFoldDB" id="A0A087PKH4"/>
<protein>
    <submittedName>
        <fullName evidence="1">Uncharacterized protein</fullName>
    </submittedName>
</protein>
<reference evidence="1 2" key="1">
    <citation type="submission" date="2016-03" db="EMBL/GenBank/DDBJ databases">
        <title>Draft genome sequence of Acetobacter malorum CECT 7742, a strain isolated from strawberry vinegar.</title>
        <authorList>
            <person name="Sainz F."/>
            <person name="Mas A."/>
            <person name="Torija M.J."/>
        </authorList>
    </citation>
    <scope>NUCLEOTIDE SEQUENCE [LARGE SCALE GENOMIC DNA]</scope>
    <source>
        <strain evidence="1 2">CECT 7742</strain>
    </source>
</reference>
<dbReference type="Proteomes" id="UP000077349">
    <property type="component" value="Unassembled WGS sequence"/>
</dbReference>
<gene>
    <name evidence="1" type="ORF">Amal_01757</name>
</gene>
<dbReference type="EMBL" id="LVHD01000018">
    <property type="protein sequence ID" value="OAG75987.1"/>
    <property type="molecule type" value="Genomic_DNA"/>
</dbReference>
<sequence length="166" mass="17898">MTATQSGGSVVADGVHARLDDHEERIAAVERRQDVTDGKLDGISRDIAAVRAEGNARAVATTSGIERLGNQFVDLTRQLATHTGAQEERNRLAQEGLQRWRTRSVVVGIVCTIAAAAGGTILSSQTWDDYLFGNVGFLHHHHIPAPTPPAQQPAAYVIAPRSWEKS</sequence>
<proteinExistence type="predicted"/>